<feature type="compositionally biased region" description="Low complexity" evidence="1">
    <location>
        <begin position="71"/>
        <end position="84"/>
    </location>
</feature>
<name>A0A915YQJ8_9GLOM</name>
<proteinExistence type="predicted"/>
<comment type="caution">
    <text evidence="2">The sequence shown here is derived from an EMBL/GenBank/DDBJ whole genome shotgun (WGS) entry which is preliminary data.</text>
</comment>
<sequence length="103" mass="12041">MYKNHNFTSISINKFYLLLKIQTPHQSLQVRPGCFLYWEVERSTSYRKLEKRKTQIAFLIAKQRKAPPSPSSLGLWSTSSSNSPIRKIKSMPRSRLEFPRPVS</sequence>
<evidence type="ECO:0000256" key="1">
    <source>
        <dbReference type="SAM" id="MobiDB-lite"/>
    </source>
</evidence>
<feature type="region of interest" description="Disordered" evidence="1">
    <location>
        <begin position="63"/>
        <end position="103"/>
    </location>
</feature>
<dbReference type="EMBL" id="CAGKOT010000002">
    <property type="protein sequence ID" value="CAB5312609.1"/>
    <property type="molecule type" value="Genomic_DNA"/>
</dbReference>
<protein>
    <submittedName>
        <fullName evidence="2">Uncharacterized protein</fullName>
    </submittedName>
</protein>
<gene>
    <name evidence="2" type="ORF">CHRIB12_LOCUS1659</name>
</gene>
<accession>A0A915YQJ8</accession>
<dbReference type="Proteomes" id="UP000684084">
    <property type="component" value="Unassembled WGS sequence"/>
</dbReference>
<feature type="compositionally biased region" description="Basic and acidic residues" evidence="1">
    <location>
        <begin position="94"/>
        <end position="103"/>
    </location>
</feature>
<evidence type="ECO:0000313" key="2">
    <source>
        <dbReference type="EMBL" id="CAB5312609.1"/>
    </source>
</evidence>
<reference evidence="2" key="1">
    <citation type="submission" date="2020-05" db="EMBL/GenBank/DDBJ databases">
        <authorList>
            <person name="Rincon C."/>
            <person name="Sanders R I."/>
            <person name="Robbins C."/>
            <person name="Chaturvedi A."/>
        </authorList>
    </citation>
    <scope>NUCLEOTIDE SEQUENCE</scope>
    <source>
        <strain evidence="2">CHB12</strain>
    </source>
</reference>
<dbReference type="OrthoDB" id="2433312at2759"/>
<dbReference type="AlphaFoldDB" id="A0A915YQJ8"/>
<organism evidence="2 3">
    <name type="scientific">Rhizophagus irregularis</name>
    <dbReference type="NCBI Taxonomy" id="588596"/>
    <lineage>
        <taxon>Eukaryota</taxon>
        <taxon>Fungi</taxon>
        <taxon>Fungi incertae sedis</taxon>
        <taxon>Mucoromycota</taxon>
        <taxon>Glomeromycotina</taxon>
        <taxon>Glomeromycetes</taxon>
        <taxon>Glomerales</taxon>
        <taxon>Glomeraceae</taxon>
        <taxon>Rhizophagus</taxon>
    </lineage>
</organism>
<evidence type="ECO:0000313" key="3">
    <source>
        <dbReference type="Proteomes" id="UP000684084"/>
    </source>
</evidence>